<gene>
    <name evidence="3" type="ORF">Sf20_gp166</name>
</gene>
<accession>A0A2K9VNP7</accession>
<feature type="region of interest" description="Disordered" evidence="1">
    <location>
        <begin position="174"/>
        <end position="204"/>
    </location>
</feature>
<dbReference type="Pfam" id="PF20987">
    <property type="entry name" value="I-TevI_DNA-bd"/>
    <property type="match status" value="1"/>
</dbReference>
<keyword evidence="3" id="KW-0540">Nuclease</keyword>
<protein>
    <submittedName>
        <fullName evidence="3">HNH homing endonuclease</fullName>
    </submittedName>
</protein>
<dbReference type="InterPro" id="IPR048681">
    <property type="entry name" value="I-TevI_DNA-bd"/>
</dbReference>
<evidence type="ECO:0000256" key="1">
    <source>
        <dbReference type="SAM" id="MobiDB-lite"/>
    </source>
</evidence>
<evidence type="ECO:0000313" key="3">
    <source>
        <dbReference type="EMBL" id="AUV63985.1"/>
    </source>
</evidence>
<dbReference type="SUPFAM" id="SSF64496">
    <property type="entry name" value="DNA-binding domain of intron-encoded endonucleases"/>
    <property type="match status" value="1"/>
</dbReference>
<feature type="compositionally biased region" description="Basic and acidic residues" evidence="1">
    <location>
        <begin position="177"/>
        <end position="204"/>
    </location>
</feature>
<evidence type="ECO:0000313" key="4">
    <source>
        <dbReference type="Proteomes" id="UP000240841"/>
    </source>
</evidence>
<organism evidence="3 4">
    <name type="scientific">Shigella phage Sf20</name>
    <dbReference type="NCBI Taxonomy" id="2024307"/>
    <lineage>
        <taxon>Viruses</taxon>
        <taxon>Duplodnaviria</taxon>
        <taxon>Heunggongvirae</taxon>
        <taxon>Uroviricota</taxon>
        <taxon>Caudoviricetes</taxon>
        <taxon>Pantevenvirales</taxon>
        <taxon>Straboviridae</taxon>
        <taxon>Krischvirus</taxon>
        <taxon>Krischvirus RB49</taxon>
    </lineage>
</organism>
<dbReference type="Proteomes" id="UP000240841">
    <property type="component" value="Segment"/>
</dbReference>
<feature type="domain" description="HNH nuclease" evidence="2">
    <location>
        <begin position="1"/>
        <end position="52"/>
    </location>
</feature>
<dbReference type="EMBL" id="MF327006">
    <property type="protein sequence ID" value="AUV63985.1"/>
    <property type="molecule type" value="Genomic_DNA"/>
</dbReference>
<proteinExistence type="predicted"/>
<dbReference type="GO" id="GO:0004519">
    <property type="term" value="F:endonuclease activity"/>
    <property type="evidence" value="ECO:0007669"/>
    <property type="project" value="UniProtKB-KW"/>
</dbReference>
<dbReference type="SMART" id="SM00507">
    <property type="entry name" value="HNHc"/>
    <property type="match status" value="1"/>
</dbReference>
<name>A0A2K9VNP7_9CAUD</name>
<reference evidence="3 4" key="1">
    <citation type="submission" date="2017-06" db="EMBL/GenBank/DDBJ databases">
        <title>The isolation and characterization of 16 novel Shigella-infecting phages from the environment.</title>
        <authorList>
            <person name="Doore S.M."/>
            <person name="Schrad J.R."/>
            <person name="Dover J.A."/>
            <person name="Parent K.N."/>
        </authorList>
    </citation>
    <scope>NUCLEOTIDE SEQUENCE [LARGE SCALE GENOMIC DNA]</scope>
</reference>
<evidence type="ECO:0000259" key="2">
    <source>
        <dbReference type="SMART" id="SM00507"/>
    </source>
</evidence>
<keyword evidence="3" id="KW-0255">Endonuclease</keyword>
<dbReference type="CDD" id="cd00085">
    <property type="entry name" value="HNHc"/>
    <property type="match status" value="1"/>
</dbReference>
<sequence>MNYKAHYERLIERARTREKPTGYIEIHHVKPRCMGGTDDRENLVPLTPEEHFTAHLLLAKMYPKNVGLLMAARMMCMTSHGRNNKEYAWVRRRIAENMSDAIKEAWAKKYGFRDYMHQCEEVFNEFLRVRRKNISGKRWGMSEANAIQSVNVWAKITGQEQLVKDIVKEQKAISSRETAKRQWNDSENVEARREKSKNQNRKDRKAVSVDGVIYKSVSEVSKVLGNERGTVRRRCMSPDFPNWKFVDIE</sequence>
<keyword evidence="3" id="KW-0378">Hydrolase</keyword>
<dbReference type="InterPro" id="IPR003615">
    <property type="entry name" value="HNH_nuc"/>
</dbReference>